<dbReference type="RefSeq" id="WP_109369052.1">
    <property type="nucleotide sequence ID" value="NZ_OOFM01000005.1"/>
</dbReference>
<evidence type="ECO:0000313" key="2">
    <source>
        <dbReference type="Proteomes" id="UP000246073"/>
    </source>
</evidence>
<reference evidence="2" key="1">
    <citation type="submission" date="2017-12" db="EMBL/GenBank/DDBJ databases">
        <authorList>
            <person name="Diaz M."/>
        </authorList>
    </citation>
    <scope>NUCLEOTIDE SEQUENCE [LARGE SCALE GENOMIC DNA]</scope>
    <source>
        <strain evidence="2">FI11154</strain>
    </source>
</reference>
<dbReference type="Gene3D" id="3.40.50.150">
    <property type="entry name" value="Vaccinia Virus protein VP39"/>
    <property type="match status" value="1"/>
</dbReference>
<dbReference type="PROSITE" id="PS00092">
    <property type="entry name" value="N6_MTASE"/>
    <property type="match status" value="1"/>
</dbReference>
<organism evidence="1 2">
    <name type="scientific">Ochrobactrum soli</name>
    <dbReference type="NCBI Taxonomy" id="2448455"/>
    <lineage>
        <taxon>Bacteria</taxon>
        <taxon>Pseudomonadati</taxon>
        <taxon>Pseudomonadota</taxon>
        <taxon>Alphaproteobacteria</taxon>
        <taxon>Hyphomicrobiales</taxon>
        <taxon>Brucellaceae</taxon>
        <taxon>Brucella/Ochrobactrum group</taxon>
        <taxon>Ochrobactrum</taxon>
    </lineage>
</organism>
<dbReference type="Proteomes" id="UP000246073">
    <property type="component" value="Unassembled WGS sequence"/>
</dbReference>
<protein>
    <submittedName>
        <fullName evidence="1">Uncharacterized protein</fullName>
    </submittedName>
</protein>
<sequence>MTVTASGYDLKKNELYETEAWATEALLKYFPVRGYNVWESAAGNHKMADVLRANGAEVYTSDIETYYREHDEIFDFLSDRDDYEVYDSIVTNPPYGKQNRTAVKFAEKALARCAGNVALLLTAKFDSGKTRKHLFADNPRFLAKIVLVDRISWEGNGQTGTEDHAWYVWGPKPLFPAPARLLYAERPA</sequence>
<dbReference type="GO" id="GO:0003676">
    <property type="term" value="F:nucleic acid binding"/>
    <property type="evidence" value="ECO:0007669"/>
    <property type="project" value="InterPro"/>
</dbReference>
<gene>
    <name evidence="1" type="ORF">OHAE_1266</name>
</gene>
<dbReference type="InterPro" id="IPR002052">
    <property type="entry name" value="DNA_methylase_N6_adenine_CS"/>
</dbReference>
<accession>A0A2P9HMX0</accession>
<dbReference type="SUPFAM" id="SSF53335">
    <property type="entry name" value="S-adenosyl-L-methionine-dependent methyltransferases"/>
    <property type="match status" value="1"/>
</dbReference>
<dbReference type="AlphaFoldDB" id="A0A2P9HMX0"/>
<dbReference type="EMBL" id="OOFM01000005">
    <property type="protein sequence ID" value="SPL65399.1"/>
    <property type="molecule type" value="Genomic_DNA"/>
</dbReference>
<proteinExistence type="predicted"/>
<dbReference type="GO" id="GO:0008168">
    <property type="term" value="F:methyltransferase activity"/>
    <property type="evidence" value="ECO:0007669"/>
    <property type="project" value="InterPro"/>
</dbReference>
<evidence type="ECO:0000313" key="1">
    <source>
        <dbReference type="EMBL" id="SPL65399.1"/>
    </source>
</evidence>
<dbReference type="GO" id="GO:0032259">
    <property type="term" value="P:methylation"/>
    <property type="evidence" value="ECO:0007669"/>
    <property type="project" value="InterPro"/>
</dbReference>
<name>A0A2P9HMX0_9HYPH</name>
<dbReference type="InterPro" id="IPR029063">
    <property type="entry name" value="SAM-dependent_MTases_sf"/>
</dbReference>